<dbReference type="SMART" id="SM00477">
    <property type="entry name" value="NUC"/>
    <property type="match status" value="1"/>
</dbReference>
<dbReference type="GO" id="GO:0004519">
    <property type="term" value="F:endonuclease activity"/>
    <property type="evidence" value="ECO:0007669"/>
    <property type="project" value="UniProtKB-KW"/>
</dbReference>
<dbReference type="InterPro" id="IPR044925">
    <property type="entry name" value="His-Me_finger_sf"/>
</dbReference>
<feature type="domain" description="DNA/RNA non-specific endonuclease/pyrophosphatase/phosphodiesterase" evidence="4">
    <location>
        <begin position="49"/>
        <end position="258"/>
    </location>
</feature>
<dbReference type="InterPro" id="IPR040255">
    <property type="entry name" value="Non-specific_endonuclease"/>
</dbReference>
<keyword evidence="5" id="KW-0378">Hydrolase</keyword>
<reference evidence="5 6" key="1">
    <citation type="submission" date="2019-07" db="EMBL/GenBank/DDBJ databases">
        <title>Analysis of the biochemical properties, biological activity and biotechnological potential of siderophores and biosurfactants produced by Antarctic psychrotolerant bacteria.</title>
        <authorList>
            <person name="Styczynski M."/>
            <person name="Krucon T."/>
            <person name="Decewicz P."/>
            <person name="Dziewit L."/>
        </authorList>
    </citation>
    <scope>NUCLEOTIDE SEQUENCE [LARGE SCALE GENOMIC DNA]</scope>
    <source>
        <strain evidence="5 6">ANT_H27</strain>
    </source>
</reference>
<comment type="caution">
    <text evidence="5">The sequence shown here is derived from an EMBL/GenBank/DDBJ whole genome shotgun (WGS) entry which is preliminary data.</text>
</comment>
<feature type="binding site" evidence="2">
    <location>
        <position position="148"/>
    </location>
    <ligand>
        <name>Mg(2+)</name>
        <dbReference type="ChEBI" id="CHEBI:18420"/>
        <note>catalytic</note>
    </ligand>
</feature>
<proteinExistence type="predicted"/>
<dbReference type="GO" id="GO:0003676">
    <property type="term" value="F:nucleic acid binding"/>
    <property type="evidence" value="ECO:0007669"/>
    <property type="project" value="InterPro"/>
</dbReference>
<dbReference type="PANTHER" id="PTHR13966">
    <property type="entry name" value="ENDONUCLEASE RELATED"/>
    <property type="match status" value="1"/>
</dbReference>
<dbReference type="SMART" id="SM00892">
    <property type="entry name" value="Endonuclease_NS"/>
    <property type="match status" value="1"/>
</dbReference>
<feature type="active site" description="Proton acceptor" evidence="1">
    <location>
        <position position="112"/>
    </location>
</feature>
<evidence type="ECO:0000259" key="3">
    <source>
        <dbReference type="SMART" id="SM00477"/>
    </source>
</evidence>
<keyword evidence="5" id="KW-0255">Endonuclease</keyword>
<dbReference type="CDD" id="cd00091">
    <property type="entry name" value="NUC"/>
    <property type="match status" value="1"/>
</dbReference>
<dbReference type="Pfam" id="PF01223">
    <property type="entry name" value="Endonuclease_NS"/>
    <property type="match status" value="1"/>
</dbReference>
<protein>
    <submittedName>
        <fullName evidence="5">DNA/RNA non-specific endonuclease</fullName>
    </submittedName>
</protein>
<evidence type="ECO:0000259" key="4">
    <source>
        <dbReference type="SMART" id="SM00892"/>
    </source>
</evidence>
<dbReference type="SUPFAM" id="SSF54060">
    <property type="entry name" value="His-Me finger endonucleases"/>
    <property type="match status" value="1"/>
</dbReference>
<dbReference type="PANTHER" id="PTHR13966:SF5">
    <property type="entry name" value="ENDONUCLEASE G, MITOCHONDRIAL"/>
    <property type="match status" value="1"/>
</dbReference>
<dbReference type="InterPro" id="IPR001604">
    <property type="entry name" value="Endo_G_ENPP1-like_dom"/>
</dbReference>
<accession>A0A5B0EG34</accession>
<dbReference type="EMBL" id="VOBL01000008">
    <property type="protein sequence ID" value="KAA0977125.1"/>
    <property type="molecule type" value="Genomic_DNA"/>
</dbReference>
<dbReference type="AlphaFoldDB" id="A0A5B0EG34"/>
<organism evidence="5 6">
    <name type="scientific">Paeniglutamicibacter gangotriensis</name>
    <dbReference type="NCBI Taxonomy" id="254787"/>
    <lineage>
        <taxon>Bacteria</taxon>
        <taxon>Bacillati</taxon>
        <taxon>Actinomycetota</taxon>
        <taxon>Actinomycetes</taxon>
        <taxon>Micrococcales</taxon>
        <taxon>Micrococcaceae</taxon>
        <taxon>Paeniglutamicibacter</taxon>
    </lineage>
</organism>
<evidence type="ECO:0000313" key="6">
    <source>
        <dbReference type="Proteomes" id="UP000323856"/>
    </source>
</evidence>
<sequence length="281" mass="31542">MSTHGEQPREAVLRSGYCADFLGTGVEVPFLDAAIRDDAVLLEDCEVIPYTHFSLSLSASRRLARWVGWNIDGAGLLLLSRTGIGFAKDPRLPADTQVGIELYEGNSLDRGHLARRPDLLWGELPEAQQANRDSFYYGNIAPQVDDFNQSRRDGLWGRLENALYEDVDVQDLRASVFAGPVFGPADRVYRDVALPAEYWKLLVFREQGVLKARAFLLTQDLDRLRAVPALDEFRVYQVTVAELEARTLLHFPQVVHEAGVLPAVRAMSERKPLAAMSDIFW</sequence>
<dbReference type="Gene3D" id="3.40.570.10">
    <property type="entry name" value="Extracellular Endonuclease, subunit A"/>
    <property type="match status" value="1"/>
</dbReference>
<keyword evidence="5" id="KW-0540">Nuclease</keyword>
<dbReference type="RefSeq" id="WP_149619509.1">
    <property type="nucleotide sequence ID" value="NZ_VOBL01000008.1"/>
</dbReference>
<evidence type="ECO:0000256" key="2">
    <source>
        <dbReference type="PIRSR" id="PIRSR640255-2"/>
    </source>
</evidence>
<dbReference type="InterPro" id="IPR044929">
    <property type="entry name" value="DNA/RNA_non-sp_Endonuclease_sf"/>
</dbReference>
<name>A0A5B0EG34_9MICC</name>
<dbReference type="Proteomes" id="UP000323856">
    <property type="component" value="Unassembled WGS sequence"/>
</dbReference>
<evidence type="ECO:0000256" key="1">
    <source>
        <dbReference type="PIRSR" id="PIRSR640255-1"/>
    </source>
</evidence>
<keyword evidence="2" id="KW-0479">Metal-binding</keyword>
<dbReference type="GO" id="GO:0046872">
    <property type="term" value="F:metal ion binding"/>
    <property type="evidence" value="ECO:0007669"/>
    <property type="project" value="UniProtKB-KW"/>
</dbReference>
<feature type="domain" description="ENPP1-3/EXOG-like endonuclease/phosphodiesterase" evidence="3">
    <location>
        <begin position="50"/>
        <end position="258"/>
    </location>
</feature>
<evidence type="ECO:0000313" key="5">
    <source>
        <dbReference type="EMBL" id="KAA0977125.1"/>
    </source>
</evidence>
<dbReference type="InterPro" id="IPR020821">
    <property type="entry name" value="ENPP1-3/EXOG-like_nuc-like"/>
</dbReference>
<dbReference type="OrthoDB" id="104542at2"/>
<dbReference type="GO" id="GO:0016787">
    <property type="term" value="F:hydrolase activity"/>
    <property type="evidence" value="ECO:0007669"/>
    <property type="project" value="InterPro"/>
</dbReference>
<gene>
    <name evidence="5" type="ORF">FQ154_09490</name>
</gene>